<accession>A0ABT8MT15</accession>
<reference evidence="1 2" key="1">
    <citation type="submission" date="2023-06" db="EMBL/GenBank/DDBJ databases">
        <title>Novel species in genus Planococcus.</title>
        <authorList>
            <person name="Ning S."/>
        </authorList>
    </citation>
    <scope>NUCLEOTIDE SEQUENCE [LARGE SCALE GENOMIC DNA]</scope>
    <source>
        <strain evidence="1 2">N064</strain>
    </source>
</reference>
<dbReference type="RefSeq" id="WP_301726575.1">
    <property type="nucleotide sequence ID" value="NZ_JAUJWW010000005.1"/>
</dbReference>
<keyword evidence="2" id="KW-1185">Reference proteome</keyword>
<dbReference type="InterPro" id="IPR027417">
    <property type="entry name" value="P-loop_NTPase"/>
</dbReference>
<sequence>MNRYIIMTVGKTHSGKTTFANELEKKLVNAVVIDQDSHAEFLQLQYPRLVPSGGPNLLIYALTRAVFDYAVNETDCHLILSNSNLKMNSRRVLLEEFHGKGFTSILVHLDIPDSVLRERVAASTRSTTILRTAASFKEVLDGQQTEAIALSESEADVLITINQTDETANAIARVVELVKGEEE</sequence>
<evidence type="ECO:0000313" key="2">
    <source>
        <dbReference type="Proteomes" id="UP001172054"/>
    </source>
</evidence>
<proteinExistence type="predicted"/>
<dbReference type="Gene3D" id="3.40.50.300">
    <property type="entry name" value="P-loop containing nucleotide triphosphate hydrolases"/>
    <property type="match status" value="1"/>
</dbReference>
<dbReference type="EMBL" id="JAUJWW010000005">
    <property type="protein sequence ID" value="MDN7228045.1"/>
    <property type="molecule type" value="Genomic_DNA"/>
</dbReference>
<organism evidence="1 2">
    <name type="scientific">Planococcus liqunii</name>
    <dbReference type="NCBI Taxonomy" id="3058394"/>
    <lineage>
        <taxon>Bacteria</taxon>
        <taxon>Bacillati</taxon>
        <taxon>Bacillota</taxon>
        <taxon>Bacilli</taxon>
        <taxon>Bacillales</taxon>
        <taxon>Caryophanaceae</taxon>
        <taxon>Planococcus</taxon>
    </lineage>
</organism>
<gene>
    <name evidence="1" type="ORF">QWY15_12125</name>
</gene>
<dbReference type="Proteomes" id="UP001172054">
    <property type="component" value="Unassembled WGS sequence"/>
</dbReference>
<dbReference type="Pfam" id="PF13671">
    <property type="entry name" value="AAA_33"/>
    <property type="match status" value="1"/>
</dbReference>
<protein>
    <submittedName>
        <fullName evidence="1">AAA family ATPase</fullName>
    </submittedName>
</protein>
<evidence type="ECO:0000313" key="1">
    <source>
        <dbReference type="EMBL" id="MDN7228045.1"/>
    </source>
</evidence>
<dbReference type="SUPFAM" id="SSF52540">
    <property type="entry name" value="P-loop containing nucleoside triphosphate hydrolases"/>
    <property type="match status" value="1"/>
</dbReference>
<name>A0ABT8MT15_9BACL</name>
<comment type="caution">
    <text evidence="1">The sequence shown here is derived from an EMBL/GenBank/DDBJ whole genome shotgun (WGS) entry which is preliminary data.</text>
</comment>